<accession>A0A8F9TYB5</accession>
<evidence type="ECO:0000313" key="4">
    <source>
        <dbReference type="Proteomes" id="UP000825051"/>
    </source>
</evidence>
<dbReference type="PANTHER" id="PTHR31793:SF37">
    <property type="entry name" value="ACYL-COA THIOESTER HYDROLASE YBGC"/>
    <property type="match status" value="1"/>
</dbReference>
<dbReference type="RefSeq" id="WP_220165140.1">
    <property type="nucleotide sequence ID" value="NZ_CP080507.1"/>
</dbReference>
<dbReference type="PANTHER" id="PTHR31793">
    <property type="entry name" value="4-HYDROXYBENZOYL-COA THIOESTERASE FAMILY MEMBER"/>
    <property type="match status" value="1"/>
</dbReference>
<name>A0A8F9TYB5_9BACT</name>
<dbReference type="AlphaFoldDB" id="A0A8F9TYB5"/>
<protein>
    <submittedName>
        <fullName evidence="3">Acyl-CoA thioesterase</fullName>
    </submittedName>
</protein>
<dbReference type="InterPro" id="IPR006684">
    <property type="entry name" value="YbgC/YbaW"/>
</dbReference>
<dbReference type="KEGG" id="ole:K0B96_06400"/>
<dbReference type="InterPro" id="IPR050563">
    <property type="entry name" value="4-hydroxybenzoyl-CoA_TE"/>
</dbReference>
<keyword evidence="4" id="KW-1185">Reference proteome</keyword>
<sequence>MPFAYLRTVRFADTDAAGVVYFANYLSICHEAYEEALAAAGLELNTFFRATGLVVPVSKSAADYLRPLECGDKLRITLAPTPLSENAYAIDYELWRLRRPEKLAARVRTEHVCTNPTLRERAPLPPALAAWINAPR</sequence>
<evidence type="ECO:0000313" key="3">
    <source>
        <dbReference type="EMBL" id="QYM80241.1"/>
    </source>
</evidence>
<comment type="similarity">
    <text evidence="1">Belongs to the 4-hydroxybenzoyl-CoA thioesterase family.</text>
</comment>
<reference evidence="3" key="1">
    <citation type="submission" date="2021-08" db="EMBL/GenBank/DDBJ databases">
        <title>Genome of a novel bacterium of the phylum Verrucomicrobia, Oleiharenicola sp. KSB-15.</title>
        <authorList>
            <person name="Chung J.-H."/>
            <person name="Ahn J.-H."/>
            <person name="Yoon Y."/>
            <person name="Kim D.-Y."/>
            <person name="An S.-H."/>
            <person name="Park I."/>
            <person name="Yeon J."/>
        </authorList>
    </citation>
    <scope>NUCLEOTIDE SEQUENCE</scope>
    <source>
        <strain evidence="3">KSB-15</strain>
    </source>
</reference>
<dbReference type="CDD" id="cd00586">
    <property type="entry name" value="4HBT"/>
    <property type="match status" value="1"/>
</dbReference>
<dbReference type="EMBL" id="CP080507">
    <property type="protein sequence ID" value="QYM80241.1"/>
    <property type="molecule type" value="Genomic_DNA"/>
</dbReference>
<dbReference type="InterPro" id="IPR029069">
    <property type="entry name" value="HotDog_dom_sf"/>
</dbReference>
<dbReference type="GO" id="GO:0047617">
    <property type="term" value="F:fatty acyl-CoA hydrolase activity"/>
    <property type="evidence" value="ECO:0007669"/>
    <property type="project" value="TreeGrafter"/>
</dbReference>
<gene>
    <name evidence="3" type="ORF">K0B96_06400</name>
</gene>
<proteinExistence type="inferred from homology"/>
<dbReference type="Proteomes" id="UP000825051">
    <property type="component" value="Chromosome"/>
</dbReference>
<evidence type="ECO:0000256" key="2">
    <source>
        <dbReference type="ARBA" id="ARBA00022801"/>
    </source>
</evidence>
<keyword evidence="2" id="KW-0378">Hydrolase</keyword>
<organism evidence="3 4">
    <name type="scientific">Horticoccus luteus</name>
    <dbReference type="NCBI Taxonomy" id="2862869"/>
    <lineage>
        <taxon>Bacteria</taxon>
        <taxon>Pseudomonadati</taxon>
        <taxon>Verrucomicrobiota</taxon>
        <taxon>Opitutia</taxon>
        <taxon>Opitutales</taxon>
        <taxon>Opitutaceae</taxon>
        <taxon>Horticoccus</taxon>
    </lineage>
</organism>
<dbReference type="SUPFAM" id="SSF54637">
    <property type="entry name" value="Thioesterase/thiol ester dehydrase-isomerase"/>
    <property type="match status" value="1"/>
</dbReference>
<dbReference type="Gene3D" id="3.10.129.10">
    <property type="entry name" value="Hotdog Thioesterase"/>
    <property type="match status" value="1"/>
</dbReference>
<dbReference type="Pfam" id="PF13279">
    <property type="entry name" value="4HBT_2"/>
    <property type="match status" value="1"/>
</dbReference>
<dbReference type="PIRSF" id="PIRSF003230">
    <property type="entry name" value="YbgC"/>
    <property type="match status" value="1"/>
</dbReference>
<evidence type="ECO:0000256" key="1">
    <source>
        <dbReference type="ARBA" id="ARBA00005953"/>
    </source>
</evidence>